<dbReference type="SUPFAM" id="SSF53474">
    <property type="entry name" value="alpha/beta-Hydrolases"/>
    <property type="match status" value="1"/>
</dbReference>
<dbReference type="PANTHER" id="PTHR48081">
    <property type="entry name" value="AB HYDROLASE SUPERFAMILY PROTEIN C4A8.06C"/>
    <property type="match status" value="1"/>
</dbReference>
<dbReference type="AlphaFoldDB" id="A0A506YA67"/>
<keyword evidence="4" id="KW-1185">Reference proteome</keyword>
<dbReference type="RefSeq" id="WP_141162522.1">
    <property type="nucleotide sequence ID" value="NZ_VHQG01000001.1"/>
</dbReference>
<dbReference type="PANTHER" id="PTHR48081:SF6">
    <property type="entry name" value="PEPTIDASE S9 PROLYL OLIGOPEPTIDASE CATALYTIC DOMAIN-CONTAINING PROTEIN"/>
    <property type="match status" value="1"/>
</dbReference>
<evidence type="ECO:0000256" key="1">
    <source>
        <dbReference type="ARBA" id="ARBA00022801"/>
    </source>
</evidence>
<proteinExistence type="predicted"/>
<dbReference type="InterPro" id="IPR050300">
    <property type="entry name" value="GDXG_lipolytic_enzyme"/>
</dbReference>
<dbReference type="Proteomes" id="UP000316252">
    <property type="component" value="Unassembled WGS sequence"/>
</dbReference>
<dbReference type="EMBL" id="VHQG01000001">
    <property type="protein sequence ID" value="TPW77997.1"/>
    <property type="molecule type" value="Genomic_DNA"/>
</dbReference>
<comment type="caution">
    <text evidence="3">The sequence shown here is derived from an EMBL/GenBank/DDBJ whole genome shotgun (WGS) entry which is preliminary data.</text>
</comment>
<dbReference type="OrthoDB" id="9794725at2"/>
<dbReference type="Pfam" id="PF00326">
    <property type="entry name" value="Peptidase_S9"/>
    <property type="match status" value="1"/>
</dbReference>
<dbReference type="InterPro" id="IPR029058">
    <property type="entry name" value="AB_hydrolase_fold"/>
</dbReference>
<sequence length="229" mass="23993">MTPSTHVIVLPGGGYSHHAPHEGEPVVDWLAGIGMPASVLLYPVSTRHPGVLDAVRAEVRRVRESGVERVGVLGFSAGGHAAGHAAYAPLDGPGAGSDPSPLGRPDFAILSYPVVSMVTKTHAGSRRELLGPDASDELRASTSLEKLVTPGAPPAFVWHTAEDAVVPVGHAYRLGRALAAAGVPHALHVYPHGPHGIGLGTGERFAGDAVHWTEACERWMREAGWLPER</sequence>
<organism evidence="3 4">
    <name type="scientific">Schumannella soli</name>
    <dbReference type="NCBI Taxonomy" id="2590779"/>
    <lineage>
        <taxon>Bacteria</taxon>
        <taxon>Bacillati</taxon>
        <taxon>Actinomycetota</taxon>
        <taxon>Actinomycetes</taxon>
        <taxon>Micrococcales</taxon>
        <taxon>Microbacteriaceae</taxon>
        <taxon>Schumannella</taxon>
    </lineage>
</organism>
<feature type="domain" description="Peptidase S9 prolyl oligopeptidase catalytic" evidence="2">
    <location>
        <begin position="137"/>
        <end position="200"/>
    </location>
</feature>
<reference evidence="3 4" key="1">
    <citation type="submission" date="2019-06" db="EMBL/GenBank/DDBJ databases">
        <authorList>
            <person name="Li F."/>
        </authorList>
    </citation>
    <scope>NUCLEOTIDE SEQUENCE [LARGE SCALE GENOMIC DNA]</scope>
    <source>
        <strain evidence="3 4">10F1D-1</strain>
    </source>
</reference>
<name>A0A506YA67_9MICO</name>
<accession>A0A506YA67</accession>
<evidence type="ECO:0000259" key="2">
    <source>
        <dbReference type="Pfam" id="PF00326"/>
    </source>
</evidence>
<gene>
    <name evidence="3" type="ORF">FJ657_05025</name>
</gene>
<evidence type="ECO:0000313" key="3">
    <source>
        <dbReference type="EMBL" id="TPW77997.1"/>
    </source>
</evidence>
<protein>
    <submittedName>
        <fullName evidence="3">Prolyl oligopeptidase family serine peptidase</fullName>
    </submittedName>
</protein>
<dbReference type="Gene3D" id="3.40.50.1820">
    <property type="entry name" value="alpha/beta hydrolase"/>
    <property type="match status" value="1"/>
</dbReference>
<evidence type="ECO:0000313" key="4">
    <source>
        <dbReference type="Proteomes" id="UP000316252"/>
    </source>
</evidence>
<dbReference type="GO" id="GO:0006508">
    <property type="term" value="P:proteolysis"/>
    <property type="evidence" value="ECO:0007669"/>
    <property type="project" value="InterPro"/>
</dbReference>
<dbReference type="InterPro" id="IPR001375">
    <property type="entry name" value="Peptidase_S9_cat"/>
</dbReference>
<keyword evidence="1" id="KW-0378">Hydrolase</keyword>
<dbReference type="GO" id="GO:0008236">
    <property type="term" value="F:serine-type peptidase activity"/>
    <property type="evidence" value="ECO:0007669"/>
    <property type="project" value="InterPro"/>
</dbReference>